<reference evidence="1" key="1">
    <citation type="submission" date="2012-08" db="EMBL/GenBank/DDBJ databases">
        <title>Genome analysis of Colletotrichum orbiculare and Colletotrichum fructicola.</title>
        <authorList>
            <person name="Gan P.H.P."/>
            <person name="Ikeda K."/>
            <person name="Irieda H."/>
            <person name="Narusaka M."/>
            <person name="O'Connell R.J."/>
            <person name="Narusaka Y."/>
            <person name="Takano Y."/>
            <person name="Kubo Y."/>
            <person name="Shirasu K."/>
        </authorList>
    </citation>
    <scope>NUCLEOTIDE SEQUENCE</scope>
    <source>
        <strain evidence="1">Nara gc5</strain>
    </source>
</reference>
<protein>
    <submittedName>
        <fullName evidence="1">Uncharacterized protein</fullName>
    </submittedName>
</protein>
<sequence length="411" mass="44921">MHGAERTFENVIRPIFQLIRFFLTEHESYVHIFRSMPVDVFPGIMSAYCRLFELAISEMERRYVAGGERGLDLAHSEGVAVLDPARRVYLHRTRAPPTEDGAPAAGHPRQPPGWGVALHRPSPAGPLPSWGGECGYRYEPPRHHYGDRIVSHRETEIWFSQLGRDAFRSHAAVVSCGVGCRGDAGGIPTTSGQKEACKVAITAWEAAPDAFTSKALQRLTEGLTPGGPRVVMAPSRMRPRHDFTAELVRVVVTEKGRAAFAPAHATWPDHLQAALTSSGGLKPNEWASVLARGLLVAGVEWAPDAVRGRLTSTNIVSLRGREGTYAVATGPPGSLRRAAQEAEIKHEKALNDRALRQTRRAINFSDSFPFTNVPSLITNGFLQAKAIFSGKGDARVLDNNLCGHNDIIHYP</sequence>
<dbReference type="EMBL" id="KB021168">
    <property type="protein sequence ID" value="ELA25291.1"/>
    <property type="molecule type" value="Genomic_DNA"/>
</dbReference>
<name>L2FGV9_COLFN</name>
<evidence type="ECO:0000313" key="1">
    <source>
        <dbReference type="EMBL" id="ELA25291.1"/>
    </source>
</evidence>
<gene>
    <name evidence="1" type="ORF">CGGC5_13534</name>
</gene>
<organism evidence="1">
    <name type="scientific">Colletotrichum fructicola (strain Nara gc5)</name>
    <name type="common">Anthracnose fungus</name>
    <name type="synonym">Colletotrichum gloeosporioides (strain Nara gc5)</name>
    <dbReference type="NCBI Taxonomy" id="1213859"/>
    <lineage>
        <taxon>Eukaryota</taxon>
        <taxon>Fungi</taxon>
        <taxon>Dikarya</taxon>
        <taxon>Ascomycota</taxon>
        <taxon>Pezizomycotina</taxon>
        <taxon>Sordariomycetes</taxon>
        <taxon>Hypocreomycetidae</taxon>
        <taxon>Glomerellales</taxon>
        <taxon>Glomerellaceae</taxon>
        <taxon>Colletotrichum</taxon>
        <taxon>Colletotrichum gloeosporioides species complex</taxon>
    </lineage>
</organism>
<dbReference type="HOGENOM" id="CLU_669044_0_0_1"/>
<proteinExistence type="predicted"/>
<dbReference type="AlphaFoldDB" id="L2FGV9"/>
<accession>L2FGV9</accession>